<keyword evidence="2" id="KW-0489">Methyltransferase</keyword>
<dbReference type="NCBIfam" id="TIGR01444">
    <property type="entry name" value="fkbM_fam"/>
    <property type="match status" value="1"/>
</dbReference>
<keyword evidence="3" id="KW-1185">Reference proteome</keyword>
<dbReference type="Gene3D" id="3.40.50.150">
    <property type="entry name" value="Vaccinia Virus protein VP39"/>
    <property type="match status" value="1"/>
</dbReference>
<organism evidence="2 3">
    <name type="scientific">Pseudoalteromonas caenipelagi</name>
    <dbReference type="NCBI Taxonomy" id="2726988"/>
    <lineage>
        <taxon>Bacteria</taxon>
        <taxon>Pseudomonadati</taxon>
        <taxon>Pseudomonadota</taxon>
        <taxon>Gammaproteobacteria</taxon>
        <taxon>Alteromonadales</taxon>
        <taxon>Pseudoalteromonadaceae</taxon>
        <taxon>Pseudoalteromonas</taxon>
    </lineage>
</organism>
<proteinExistence type="predicted"/>
<dbReference type="PANTHER" id="PTHR34203">
    <property type="entry name" value="METHYLTRANSFERASE, FKBM FAMILY PROTEIN"/>
    <property type="match status" value="1"/>
</dbReference>
<dbReference type="EMBL" id="JABBPG010000003">
    <property type="protein sequence ID" value="NOU50788.1"/>
    <property type="molecule type" value="Genomic_DNA"/>
</dbReference>
<keyword evidence="2" id="KW-0808">Transferase</keyword>
<accession>A0A849VDA2</accession>
<sequence>MDEKFWQRFKAVDAQRYIFGTTTEAQALIEIFKNKNIAIEAVIDNFYRFDSFHGLPCIKLIDVPDNAVVVSAVTNSRPLDVNQLLKSKGLTYCDYFSFYRNSGFICPKIDFWEGANSHWESNKEDYEEVKSWLADDESKHTFDAVVGFRNNYDLAFMDGFKFDITNMYIEPFILPFKDSAIFFDLGAYDGSDSERFLRHVNKGIAYLFEPIPEQVNVLQKKYQNSNSVQVVAAAVGSTEKTVYFNVSGTSSKVVESGDDQDAVAVQQTYLDKFCKQNELQPDYIKMDVEGFEVEVLKGMEELIQQHKPKLAVSVYHRVEHLTQVPMMLKALCPEYKFYLRHYTQGYSETVLFAI</sequence>
<dbReference type="AlphaFoldDB" id="A0A849VDA2"/>
<dbReference type="SUPFAM" id="SSF53335">
    <property type="entry name" value="S-adenosyl-L-methionine-dependent methyltransferases"/>
    <property type="match status" value="1"/>
</dbReference>
<dbReference type="RefSeq" id="WP_171625865.1">
    <property type="nucleotide sequence ID" value="NZ_JABBPG010000003.1"/>
</dbReference>
<protein>
    <submittedName>
        <fullName evidence="2">FkbM family methyltransferase</fullName>
    </submittedName>
</protein>
<comment type="caution">
    <text evidence="2">The sequence shown here is derived from an EMBL/GenBank/DDBJ whole genome shotgun (WGS) entry which is preliminary data.</text>
</comment>
<dbReference type="GO" id="GO:0032259">
    <property type="term" value="P:methylation"/>
    <property type="evidence" value="ECO:0007669"/>
    <property type="project" value="UniProtKB-KW"/>
</dbReference>
<dbReference type="Pfam" id="PF05050">
    <property type="entry name" value="Methyltransf_21"/>
    <property type="match status" value="1"/>
</dbReference>
<dbReference type="InterPro" id="IPR052514">
    <property type="entry name" value="SAM-dependent_MTase"/>
</dbReference>
<evidence type="ECO:0000313" key="2">
    <source>
        <dbReference type="EMBL" id="NOU50788.1"/>
    </source>
</evidence>
<evidence type="ECO:0000313" key="3">
    <source>
        <dbReference type="Proteomes" id="UP000586305"/>
    </source>
</evidence>
<gene>
    <name evidence="2" type="ORF">HG263_09615</name>
</gene>
<reference evidence="2 3" key="1">
    <citation type="submission" date="2020-04" db="EMBL/GenBank/DDBJ databases">
        <title>Pseudoalteromonas caenipelagi sp. nov., isolated from a tidal flat.</title>
        <authorList>
            <person name="Park S."/>
            <person name="Yoon J.-H."/>
        </authorList>
    </citation>
    <scope>NUCLEOTIDE SEQUENCE [LARGE SCALE GENOMIC DNA]</scope>
    <source>
        <strain evidence="2 3">JBTF-M23</strain>
    </source>
</reference>
<name>A0A849VDA2_9GAMM</name>
<dbReference type="Proteomes" id="UP000586305">
    <property type="component" value="Unassembled WGS sequence"/>
</dbReference>
<dbReference type="InterPro" id="IPR006342">
    <property type="entry name" value="FkbM_mtfrase"/>
</dbReference>
<dbReference type="PANTHER" id="PTHR34203:SF15">
    <property type="entry name" value="SLL1173 PROTEIN"/>
    <property type="match status" value="1"/>
</dbReference>
<feature type="domain" description="Methyltransferase FkbM" evidence="1">
    <location>
        <begin position="184"/>
        <end position="317"/>
    </location>
</feature>
<dbReference type="InterPro" id="IPR029063">
    <property type="entry name" value="SAM-dependent_MTases_sf"/>
</dbReference>
<dbReference type="GO" id="GO:0008168">
    <property type="term" value="F:methyltransferase activity"/>
    <property type="evidence" value="ECO:0007669"/>
    <property type="project" value="UniProtKB-KW"/>
</dbReference>
<evidence type="ECO:0000259" key="1">
    <source>
        <dbReference type="Pfam" id="PF05050"/>
    </source>
</evidence>